<dbReference type="SUPFAM" id="SSF54373">
    <property type="entry name" value="FAD-linked reductases, C-terminal domain"/>
    <property type="match status" value="1"/>
</dbReference>
<name>A0A9W6DHB3_9EURO</name>
<dbReference type="GO" id="GO:0016614">
    <property type="term" value="F:oxidoreductase activity, acting on CH-OH group of donors"/>
    <property type="evidence" value="ECO:0007669"/>
    <property type="project" value="InterPro"/>
</dbReference>
<dbReference type="InterPro" id="IPR000172">
    <property type="entry name" value="GMC_OxRdtase_N"/>
</dbReference>
<dbReference type="PANTHER" id="PTHR11552:SF100">
    <property type="entry name" value="DEHYDROGENASE, PUTATIVE (AFU_ORTHOLOGUE AFUA_5G00630)-RELATED"/>
    <property type="match status" value="1"/>
</dbReference>
<dbReference type="Pfam" id="PF00732">
    <property type="entry name" value="GMC_oxred_N"/>
    <property type="match status" value="1"/>
</dbReference>
<dbReference type="Pfam" id="PF05199">
    <property type="entry name" value="GMC_oxred_C"/>
    <property type="match status" value="2"/>
</dbReference>
<comment type="caution">
    <text evidence="6">The sequence shown here is derived from an EMBL/GenBank/DDBJ whole genome shotgun (WGS) entry which is preliminary data.</text>
</comment>
<evidence type="ECO:0000256" key="3">
    <source>
        <dbReference type="SAM" id="SignalP"/>
    </source>
</evidence>
<dbReference type="InterPro" id="IPR012132">
    <property type="entry name" value="GMC_OxRdtase"/>
</dbReference>
<dbReference type="EMBL" id="BROQ01000001">
    <property type="protein sequence ID" value="GKZ16533.1"/>
    <property type="molecule type" value="Genomic_DNA"/>
</dbReference>
<evidence type="ECO:0000259" key="4">
    <source>
        <dbReference type="Pfam" id="PF00732"/>
    </source>
</evidence>
<dbReference type="InterPro" id="IPR036188">
    <property type="entry name" value="FAD/NAD-bd_sf"/>
</dbReference>
<feature type="chain" id="PRO_5040950986" description="Glucose-methanol-choline oxidoreductase N-terminal domain-containing protein" evidence="3">
    <location>
        <begin position="21"/>
        <end position="699"/>
    </location>
</feature>
<keyword evidence="3" id="KW-0732">Signal</keyword>
<feature type="domain" description="Glucose-methanol-choline oxidoreductase C-terminal" evidence="5">
    <location>
        <begin position="529"/>
        <end position="617"/>
    </location>
</feature>
<dbReference type="PANTHER" id="PTHR11552">
    <property type="entry name" value="GLUCOSE-METHANOL-CHOLINE GMC OXIDOREDUCTASE"/>
    <property type="match status" value="1"/>
</dbReference>
<feature type="binding site" evidence="2">
    <location>
        <position position="297"/>
    </location>
    <ligand>
        <name>FAD</name>
        <dbReference type="ChEBI" id="CHEBI:57692"/>
    </ligand>
</feature>
<evidence type="ECO:0000313" key="7">
    <source>
        <dbReference type="Proteomes" id="UP001143548"/>
    </source>
</evidence>
<reference evidence="6" key="1">
    <citation type="submission" date="2022-07" db="EMBL/GenBank/DDBJ databases">
        <title>Taxonomy of Aspergillus series Nigri: significant species reduction supported by multi-species coalescent approaches.</title>
        <authorList>
            <person name="Bian C."/>
            <person name="Kusuya Y."/>
            <person name="Sklenar F."/>
            <person name="D'hooge E."/>
            <person name="Yaguchi T."/>
            <person name="Takahashi H."/>
            <person name="Hubka V."/>
        </authorList>
    </citation>
    <scope>NUCLEOTIDE SEQUENCE</scope>
    <source>
        <strain evidence="6">CBS 733.88</strain>
    </source>
</reference>
<comment type="cofactor">
    <cofactor evidence="2">
        <name>FAD</name>
        <dbReference type="ChEBI" id="CHEBI:57692"/>
    </cofactor>
</comment>
<dbReference type="Proteomes" id="UP001143548">
    <property type="component" value="Unassembled WGS sequence"/>
</dbReference>
<feature type="domain" description="Glucose-methanol-choline oxidoreductase N-terminal" evidence="4">
    <location>
        <begin position="285"/>
        <end position="394"/>
    </location>
</feature>
<organism evidence="6 7">
    <name type="scientific">Aspergillus brasiliensis</name>
    <dbReference type="NCBI Taxonomy" id="319629"/>
    <lineage>
        <taxon>Eukaryota</taxon>
        <taxon>Fungi</taxon>
        <taxon>Dikarya</taxon>
        <taxon>Ascomycota</taxon>
        <taxon>Pezizomycotina</taxon>
        <taxon>Eurotiomycetes</taxon>
        <taxon>Eurotiomycetidae</taxon>
        <taxon>Eurotiales</taxon>
        <taxon>Aspergillaceae</taxon>
        <taxon>Aspergillus</taxon>
        <taxon>Aspergillus subgen. Circumdati</taxon>
    </lineage>
</organism>
<feature type="domain" description="Glucose-methanol-choline oxidoreductase C-terminal" evidence="5">
    <location>
        <begin position="637"/>
        <end position="678"/>
    </location>
</feature>
<proteinExistence type="inferred from homology"/>
<dbReference type="SUPFAM" id="SSF51905">
    <property type="entry name" value="FAD/NAD(P)-binding domain"/>
    <property type="match status" value="1"/>
</dbReference>
<sequence>MLSCRQLLQLLLAISLPAAAINLTGYEYIVVGSGAGGGPLAARLALAGHSTLLLEAGTDQGYNFNTSVPGYAALAAADDHLSWNFYVRHYADDAQQARDPKTVYTTPTSEQYVGLHPPRGSIMKGILYTRASTLGGCTAHNALITIYPHRSDWTYIANLTNDPSWPPESMREHYIRLENNHYLLPPGLPDHGYTGWLSTEHAPINLVLQDPQLLSLLLGAIFTKPRHILTNLISLLFGDLNAASPSRDSKPAYYQIPLATASNRRNGAADFLRAVHDARNQDGTQKYPLTIRTNCHVTRVLFNTTTHNNAPKATGVSFLDGSYLYHASPLSSPSIPRTPGTATATREIILSAGVFNTPQILQLSGIGPADLLNKHNIPVLVNLPGVGANLQDNYETSVVVEAPFRFRILNGCTFNHKSDACLTRWLNPASKGHGHKHKDRGIYSSAGFTSALLHHTPFPNTTTTNETSKDDDYNTLIYGGLIDFRGYFPGFETNTTATHHSFTWAIIQAHPSTSTSTLSNRDTKVVKGTGTVNITSTNPLDPPHILFNSFPDHPHSERDLYALVDAIKVARKALSRQLIPVRETLPGRNVTSYEELRQYVLDTSWGHHAVGSCRIGRVKHSDSFNSSDSSDDNEEEDEGAVVDAKFRVKGIHGLRVVDASVLPRPLGTFPVLGVYMLAEKAVGDILEFQDHGGGGEGRL</sequence>
<evidence type="ECO:0000313" key="6">
    <source>
        <dbReference type="EMBL" id="GKZ16533.1"/>
    </source>
</evidence>
<keyword evidence="2" id="KW-0274">FAD</keyword>
<evidence type="ECO:0008006" key="8">
    <source>
        <dbReference type="Google" id="ProtNLM"/>
    </source>
</evidence>
<dbReference type="PIRSF" id="PIRSF000137">
    <property type="entry name" value="Alcohol_oxidase"/>
    <property type="match status" value="1"/>
</dbReference>
<dbReference type="GO" id="GO:0050660">
    <property type="term" value="F:flavin adenine dinucleotide binding"/>
    <property type="evidence" value="ECO:0007669"/>
    <property type="project" value="InterPro"/>
</dbReference>
<evidence type="ECO:0000259" key="5">
    <source>
        <dbReference type="Pfam" id="PF05199"/>
    </source>
</evidence>
<protein>
    <recommendedName>
        <fullName evidence="8">Glucose-methanol-choline oxidoreductase N-terminal domain-containing protein</fullName>
    </recommendedName>
</protein>
<evidence type="ECO:0000256" key="2">
    <source>
        <dbReference type="PIRSR" id="PIRSR000137-2"/>
    </source>
</evidence>
<dbReference type="InterPro" id="IPR007867">
    <property type="entry name" value="GMC_OxRtase_C"/>
</dbReference>
<gene>
    <name evidence="6" type="ORF">AbraCBS73388_000113</name>
</gene>
<dbReference type="Gene3D" id="3.50.50.60">
    <property type="entry name" value="FAD/NAD(P)-binding domain"/>
    <property type="match status" value="2"/>
</dbReference>
<feature type="signal peptide" evidence="3">
    <location>
        <begin position="1"/>
        <end position="20"/>
    </location>
</feature>
<dbReference type="Gene3D" id="3.30.560.10">
    <property type="entry name" value="Glucose Oxidase, domain 3"/>
    <property type="match status" value="1"/>
</dbReference>
<dbReference type="AlphaFoldDB" id="A0A9W6DHB3"/>
<accession>A0A9W6DHB3</accession>
<evidence type="ECO:0000256" key="1">
    <source>
        <dbReference type="ARBA" id="ARBA00010790"/>
    </source>
</evidence>
<keyword evidence="2" id="KW-0285">Flavoprotein</keyword>
<comment type="similarity">
    <text evidence="1">Belongs to the GMC oxidoreductase family.</text>
</comment>